<reference evidence="2" key="1">
    <citation type="journal article" date="2021" name="ISME J.">
        <title>Mercury methylation by metabolically versatile and cosmopolitan marine bacteria.</title>
        <authorList>
            <person name="Lin H."/>
            <person name="Ascher D.B."/>
            <person name="Myung Y."/>
            <person name="Lamborg C.H."/>
            <person name="Hallam S.J."/>
            <person name="Gionfriddo C.M."/>
            <person name="Holt K.E."/>
            <person name="Moreau J.W."/>
        </authorList>
    </citation>
    <scope>NUCLEOTIDE SEQUENCE</scope>
    <source>
        <strain evidence="2">SI075_bin30</strain>
    </source>
</reference>
<protein>
    <recommendedName>
        <fullName evidence="4">Carboxypeptidase regulatory-like domain-containing protein</fullName>
    </recommendedName>
</protein>
<dbReference type="AlphaFoldDB" id="A0A8T5GE03"/>
<name>A0A8T5GE03_9ARCH</name>
<comment type="caution">
    <text evidence="2">The sequence shown here is derived from an EMBL/GenBank/DDBJ whole genome shotgun (WGS) entry which is preliminary data.</text>
</comment>
<feature type="non-terminal residue" evidence="2">
    <location>
        <position position="1073"/>
    </location>
</feature>
<dbReference type="SUPFAM" id="SSF49478">
    <property type="entry name" value="Cna protein B-type domain"/>
    <property type="match status" value="1"/>
</dbReference>
<gene>
    <name evidence="2" type="ORF">HON47_02180</name>
</gene>
<dbReference type="EMBL" id="JABJNZ010000029">
    <property type="protein sequence ID" value="MBT4870354.1"/>
    <property type="molecule type" value="Genomic_DNA"/>
</dbReference>
<evidence type="ECO:0000313" key="2">
    <source>
        <dbReference type="EMBL" id="MBT4870354.1"/>
    </source>
</evidence>
<evidence type="ECO:0000256" key="1">
    <source>
        <dbReference type="SAM" id="Phobius"/>
    </source>
</evidence>
<evidence type="ECO:0008006" key="4">
    <source>
        <dbReference type="Google" id="ProtNLM"/>
    </source>
</evidence>
<sequence>MGIYSFFEDKWYGVIGAIDHIIPITKLTDRLDAHFPSFLVFLLIIFILLIGFIFLFSGNFIGLTQTYDAEITVVSKIGLPLSGVSVNLSSECGNDFEEVNGITNSEGKVNLTICNSIQNINLSKKGYKTYQNEIDLEIDKIFKLSAASSQVKNLTVLVKDNQDAMLTNASIEFVCDGNTTSFDNQPTSGFFINISSACALSQVRATAPGYEEKTKTLAGEERIIMKLETQMLEGKVIFETKTQTKEEGLVEIRITDSKNNSFTEITDASGTKEATFPSGDYTYNAFSKKGEVVNGSFSVLTNSTERVEILFNDNVVESKKVLYLEIVDELDNPITNAKVSMYKDGNSLASRNTNTLGKTSPITINHELLPAGTTFSAVIKASGYETKLTPINLVDKGGDAQKITLRQSIATLKVNHIDDLGEVVKGAFATLYYKGFNEVFDSKTSDANGEVIFQNLPAGEYTVKSVYSRTDSEGEGTITLEQDVSGELTITLITGSGKMRFNFLNQVGTKIDSNYEFYESIDGILQKTVTGESTRNYYYSNEIKSRTNVKLRTTNAGFFPHETIIYKISRSNQNKDVFLRNVNSLPNTKSVQMFLVGVYETNPLTESFKSASKITSGKTYYLYFDIILNNENSDYLVGNFKIGDGAVLNTPISIEDAFSIDGYTRVMKHNVGDFIIDTSSTLVDSNAQQLNVTLANQQGKKSIPMFLEIKVDENALAEEVVPLYFEARHGNEQSLLYQNNIVIGESICMFEYDSDCPAFLLSHYLKWEDNDYVPLKDNHIVLIGDEYTLKTTVKNLTDEDLGSVDLRLEVPKEKLKYYTIGADTNSKSHAVTLLPFGISPEKETKLNLKKKTNSGKINLFVEKEENGLDTLMDYELNEDRISIKIVEKEELTIDLVPNDIYQDSIYPFFYVKTKYKSQYKGTPASWYVEKNGVRLGAGYEGQTDVNGIEIVSFDATPFDEGDVLTFIAEDLNGNIPASLDITIRDPFPPTIPAVPSCLKLKLPDGTFAKDKVNNGLPNFSVNINASNHISIVSECTNTRNVYLYTDLYLSEKNFDISAGEEKDITVTGKVRDN</sequence>
<accession>A0A8T5GE03</accession>
<organism evidence="2 3">
    <name type="scientific">Candidatus Iainarchaeum sp</name>
    <dbReference type="NCBI Taxonomy" id="3101447"/>
    <lineage>
        <taxon>Archaea</taxon>
        <taxon>Candidatus Iainarchaeota</taxon>
        <taxon>Candidatus Iainarchaeia</taxon>
        <taxon>Candidatus Iainarchaeales</taxon>
        <taxon>Candidatus Iainarchaeaceae</taxon>
        <taxon>Candidatus Iainarchaeum</taxon>
    </lineage>
</organism>
<dbReference type="Proteomes" id="UP000722459">
    <property type="component" value="Unassembled WGS sequence"/>
</dbReference>
<keyword evidence="1" id="KW-0472">Membrane</keyword>
<keyword evidence="1" id="KW-0812">Transmembrane</keyword>
<dbReference type="InterPro" id="IPR013783">
    <property type="entry name" value="Ig-like_fold"/>
</dbReference>
<proteinExistence type="predicted"/>
<keyword evidence="1" id="KW-1133">Transmembrane helix</keyword>
<evidence type="ECO:0000313" key="3">
    <source>
        <dbReference type="Proteomes" id="UP000722459"/>
    </source>
</evidence>
<dbReference type="Gene3D" id="2.60.40.10">
    <property type="entry name" value="Immunoglobulins"/>
    <property type="match status" value="1"/>
</dbReference>
<feature type="transmembrane region" description="Helical" evidence="1">
    <location>
        <begin position="35"/>
        <end position="56"/>
    </location>
</feature>